<dbReference type="PANTHER" id="PTHR39474:SF1">
    <property type="entry name" value="FUNGAL SPECIFIC TRANSCRIPTION FACTOR"/>
    <property type="match status" value="1"/>
</dbReference>
<evidence type="ECO:0000256" key="1">
    <source>
        <dbReference type="SAM" id="MobiDB-lite"/>
    </source>
</evidence>
<reference evidence="2 3" key="1">
    <citation type="journal article" date="2018" name="Front. Microbiol.">
        <title>Genomic and genetic insights into a cosmopolitan fungus, Paecilomyces variotii (Eurotiales).</title>
        <authorList>
            <person name="Urquhart A.S."/>
            <person name="Mondo S.J."/>
            <person name="Makela M.R."/>
            <person name="Hane J.K."/>
            <person name="Wiebenga A."/>
            <person name="He G."/>
            <person name="Mihaltcheva S."/>
            <person name="Pangilinan J."/>
            <person name="Lipzen A."/>
            <person name="Barry K."/>
            <person name="de Vries R.P."/>
            <person name="Grigoriev I.V."/>
            <person name="Idnurm A."/>
        </authorList>
    </citation>
    <scope>NUCLEOTIDE SEQUENCE [LARGE SCALE GENOMIC DNA]</scope>
    <source>
        <strain evidence="2 3">CBS 101075</strain>
    </source>
</reference>
<comment type="caution">
    <text evidence="2">The sequence shown here is derived from an EMBL/GenBank/DDBJ whole genome shotgun (WGS) entry which is preliminary data.</text>
</comment>
<dbReference type="Proteomes" id="UP000283841">
    <property type="component" value="Unassembled WGS sequence"/>
</dbReference>
<evidence type="ECO:0000313" key="2">
    <source>
        <dbReference type="EMBL" id="RWQ97315.1"/>
    </source>
</evidence>
<dbReference type="EMBL" id="RCNU01000002">
    <property type="protein sequence ID" value="RWQ97315.1"/>
    <property type="molecule type" value="Genomic_DNA"/>
</dbReference>
<gene>
    <name evidence="2" type="ORF">C8Q69DRAFT_503984</name>
</gene>
<sequence>MAANSDPKTQQEASSSTENSTTNADSSPLALPPAEEDAQKLDVSGSGSSVKLDHLGPLVVNRDGTLSRIANWDKMTEIEKKNTLRILGKRNQLRRDALNAANNEGEKAE</sequence>
<dbReference type="RefSeq" id="XP_028486960.1">
    <property type="nucleotide sequence ID" value="XM_028632544.1"/>
</dbReference>
<proteinExistence type="predicted"/>
<feature type="region of interest" description="Disordered" evidence="1">
    <location>
        <begin position="1"/>
        <end position="56"/>
    </location>
</feature>
<dbReference type="AlphaFoldDB" id="A0A443HZP4"/>
<keyword evidence="3" id="KW-1185">Reference proteome</keyword>
<evidence type="ECO:0000313" key="3">
    <source>
        <dbReference type="Proteomes" id="UP000283841"/>
    </source>
</evidence>
<feature type="compositionally biased region" description="Low complexity" evidence="1">
    <location>
        <begin position="10"/>
        <end position="27"/>
    </location>
</feature>
<dbReference type="VEuPathDB" id="FungiDB:C8Q69DRAFT_503984"/>
<name>A0A443HZP4_BYSSP</name>
<protein>
    <recommendedName>
        <fullName evidence="4">Fungal specific transcription factor</fullName>
    </recommendedName>
</protein>
<dbReference type="PANTHER" id="PTHR39474">
    <property type="entry name" value="UNNAMED PRODUCT"/>
    <property type="match status" value="1"/>
</dbReference>
<dbReference type="STRING" id="264951.A0A443HZP4"/>
<evidence type="ECO:0008006" key="4">
    <source>
        <dbReference type="Google" id="ProtNLM"/>
    </source>
</evidence>
<organism evidence="2 3">
    <name type="scientific">Byssochlamys spectabilis</name>
    <name type="common">Paecilomyces variotii</name>
    <dbReference type="NCBI Taxonomy" id="264951"/>
    <lineage>
        <taxon>Eukaryota</taxon>
        <taxon>Fungi</taxon>
        <taxon>Dikarya</taxon>
        <taxon>Ascomycota</taxon>
        <taxon>Pezizomycotina</taxon>
        <taxon>Eurotiomycetes</taxon>
        <taxon>Eurotiomycetidae</taxon>
        <taxon>Eurotiales</taxon>
        <taxon>Thermoascaceae</taxon>
        <taxon>Paecilomyces</taxon>
    </lineage>
</organism>
<dbReference type="GeneID" id="39601821"/>
<accession>A0A443HZP4</accession>